<evidence type="ECO:0000256" key="2">
    <source>
        <dbReference type="PIRSR" id="PIRSR002825-1"/>
    </source>
</evidence>
<dbReference type="EMBL" id="JAAGRQ010000016">
    <property type="protein sequence ID" value="NDY56263.1"/>
    <property type="molecule type" value="Genomic_DNA"/>
</dbReference>
<protein>
    <submittedName>
        <fullName evidence="3">Putative 2-aminoethylphosphonate ABC transporter substrate-binding protein</fullName>
    </submittedName>
</protein>
<keyword evidence="1" id="KW-0732">Signal</keyword>
<dbReference type="InterPro" id="IPR026045">
    <property type="entry name" value="Ferric-bd"/>
</dbReference>
<reference evidence="3 4" key="1">
    <citation type="submission" date="2020-02" db="EMBL/GenBank/DDBJ databases">
        <title>Comparative genomics of sulfur disproportionating microorganisms.</title>
        <authorList>
            <person name="Ward L.M."/>
            <person name="Bertran E."/>
            <person name="Johnston D.T."/>
        </authorList>
    </citation>
    <scope>NUCLEOTIDE SEQUENCE [LARGE SCALE GENOMIC DNA]</scope>
    <source>
        <strain evidence="3 4">DSM 3696</strain>
    </source>
</reference>
<dbReference type="PANTHER" id="PTHR30006">
    <property type="entry name" value="THIAMINE-BINDING PERIPLASMIC PROTEIN-RELATED"/>
    <property type="match status" value="1"/>
</dbReference>
<dbReference type="NCBIfam" id="TIGR03261">
    <property type="entry name" value="phnS2"/>
    <property type="match status" value="1"/>
</dbReference>
<dbReference type="CDD" id="cd13544">
    <property type="entry name" value="PBP2_Fbp_like_1"/>
    <property type="match status" value="1"/>
</dbReference>
<dbReference type="GO" id="GO:0015888">
    <property type="term" value="P:thiamine transport"/>
    <property type="evidence" value="ECO:0007669"/>
    <property type="project" value="TreeGrafter"/>
</dbReference>
<gene>
    <name evidence="3" type="ORF">G3N56_05820</name>
</gene>
<dbReference type="GO" id="GO:0030975">
    <property type="term" value="F:thiamine binding"/>
    <property type="evidence" value="ECO:0007669"/>
    <property type="project" value="TreeGrafter"/>
</dbReference>
<name>A0A7K3NKC9_9BACT</name>
<dbReference type="AlphaFoldDB" id="A0A7K3NKC9"/>
<feature type="binding site" evidence="2">
    <location>
        <position position="231"/>
    </location>
    <ligand>
        <name>Fe cation</name>
        <dbReference type="ChEBI" id="CHEBI:24875"/>
    </ligand>
</feature>
<dbReference type="Gene3D" id="3.40.190.10">
    <property type="entry name" value="Periplasmic binding protein-like II"/>
    <property type="match status" value="2"/>
</dbReference>
<sequence length="344" mass="37555">MQRRTHALAGMILGFAVALTLVVSGLARAGEILVYTALEDDEYPGYLELFKKDHPDITVKVVRDSTGIVTAKLLAEKDNPQADVVWGTAATSLLVCDQNGMLEGYAPKNLDKVASQFRDAANPPHWVGIKAWETGFCVNTVESEKQKLPIPASMADLVKPEYKGKIVMPNPASSGTGFLTVSAVLQTMGEEKGWQFLDKLHDNIAQYTHSGSKPCKMAGAGEFPIGISFGYRGIIQKQKGEPVQTVFPADGCGWDVEANALVKKAAIKPEAKVFLDWALGADVMKMYAKVYPLTAYPTGVAIPEGYPADPFKILVKNDFQWAAKNRERILAEWTKRYGSKSEAK</sequence>
<dbReference type="GO" id="GO:0046872">
    <property type="term" value="F:metal ion binding"/>
    <property type="evidence" value="ECO:0007669"/>
    <property type="project" value="UniProtKB-KW"/>
</dbReference>
<keyword evidence="2" id="KW-0408">Iron</keyword>
<dbReference type="GO" id="GO:0030976">
    <property type="term" value="F:thiamine pyrophosphate binding"/>
    <property type="evidence" value="ECO:0007669"/>
    <property type="project" value="TreeGrafter"/>
</dbReference>
<comment type="caution">
    <text evidence="3">The sequence shown here is derived from an EMBL/GenBank/DDBJ whole genome shotgun (WGS) entry which is preliminary data.</text>
</comment>
<proteinExistence type="predicted"/>
<evidence type="ECO:0000256" key="1">
    <source>
        <dbReference type="ARBA" id="ARBA00022729"/>
    </source>
</evidence>
<evidence type="ECO:0000313" key="3">
    <source>
        <dbReference type="EMBL" id="NDY56263.1"/>
    </source>
</evidence>
<dbReference type="InterPro" id="IPR017663">
    <property type="entry name" value="ABC_2-AEP-bd"/>
</dbReference>
<evidence type="ECO:0000313" key="4">
    <source>
        <dbReference type="Proteomes" id="UP000469724"/>
    </source>
</evidence>
<dbReference type="GO" id="GO:0030288">
    <property type="term" value="C:outer membrane-bounded periplasmic space"/>
    <property type="evidence" value="ECO:0007669"/>
    <property type="project" value="TreeGrafter"/>
</dbReference>
<keyword evidence="4" id="KW-1185">Reference proteome</keyword>
<keyword evidence="2" id="KW-0479">Metal-binding</keyword>
<organism evidence="3 4">
    <name type="scientific">Desulfolutivibrio sulfodismutans</name>
    <dbReference type="NCBI Taxonomy" id="63561"/>
    <lineage>
        <taxon>Bacteria</taxon>
        <taxon>Pseudomonadati</taxon>
        <taxon>Thermodesulfobacteriota</taxon>
        <taxon>Desulfovibrionia</taxon>
        <taxon>Desulfovibrionales</taxon>
        <taxon>Desulfovibrionaceae</taxon>
        <taxon>Desulfolutivibrio</taxon>
    </lineage>
</organism>
<dbReference type="Pfam" id="PF13343">
    <property type="entry name" value="SBP_bac_6"/>
    <property type="match status" value="1"/>
</dbReference>
<dbReference type="Proteomes" id="UP000469724">
    <property type="component" value="Unassembled WGS sequence"/>
</dbReference>
<accession>A0A7K3NKC9</accession>
<dbReference type="PIRSF" id="PIRSF002825">
    <property type="entry name" value="CfbpA"/>
    <property type="match status" value="1"/>
</dbReference>
<dbReference type="SUPFAM" id="SSF53850">
    <property type="entry name" value="Periplasmic binding protein-like II"/>
    <property type="match status" value="1"/>
</dbReference>
<dbReference type="RefSeq" id="WP_163301313.1">
    <property type="nucleotide sequence ID" value="NZ_JAAGRQ010000016.1"/>
</dbReference>
<dbReference type="PANTHER" id="PTHR30006:SF2">
    <property type="entry name" value="ABC TRANSPORTER SUBSTRATE-BINDING PROTEIN"/>
    <property type="match status" value="1"/>
</dbReference>